<evidence type="ECO:0000313" key="2">
    <source>
        <dbReference type="EMBL" id="GBP12948.1"/>
    </source>
</evidence>
<comment type="caution">
    <text evidence="2">The sequence shown here is derived from an EMBL/GenBank/DDBJ whole genome shotgun (WGS) entry which is preliminary data.</text>
</comment>
<gene>
    <name evidence="2" type="ORF">EVAR_79293_1</name>
</gene>
<dbReference type="EMBL" id="BGZK01000054">
    <property type="protein sequence ID" value="GBP12948.1"/>
    <property type="molecule type" value="Genomic_DNA"/>
</dbReference>
<proteinExistence type="predicted"/>
<reference evidence="2 3" key="1">
    <citation type="journal article" date="2019" name="Commun. Biol.">
        <title>The bagworm genome reveals a unique fibroin gene that provides high tensile strength.</title>
        <authorList>
            <person name="Kono N."/>
            <person name="Nakamura H."/>
            <person name="Ohtoshi R."/>
            <person name="Tomita M."/>
            <person name="Numata K."/>
            <person name="Arakawa K."/>
        </authorList>
    </citation>
    <scope>NUCLEOTIDE SEQUENCE [LARGE SCALE GENOMIC DNA]</scope>
</reference>
<feature type="region of interest" description="Disordered" evidence="1">
    <location>
        <begin position="1"/>
        <end position="26"/>
    </location>
</feature>
<keyword evidence="3" id="KW-1185">Reference proteome</keyword>
<dbReference type="Proteomes" id="UP000299102">
    <property type="component" value="Unassembled WGS sequence"/>
</dbReference>
<dbReference type="AlphaFoldDB" id="A0A4C1THM4"/>
<organism evidence="2 3">
    <name type="scientific">Eumeta variegata</name>
    <name type="common">Bagworm moth</name>
    <name type="synonym">Eumeta japonica</name>
    <dbReference type="NCBI Taxonomy" id="151549"/>
    <lineage>
        <taxon>Eukaryota</taxon>
        <taxon>Metazoa</taxon>
        <taxon>Ecdysozoa</taxon>
        <taxon>Arthropoda</taxon>
        <taxon>Hexapoda</taxon>
        <taxon>Insecta</taxon>
        <taxon>Pterygota</taxon>
        <taxon>Neoptera</taxon>
        <taxon>Endopterygota</taxon>
        <taxon>Lepidoptera</taxon>
        <taxon>Glossata</taxon>
        <taxon>Ditrysia</taxon>
        <taxon>Tineoidea</taxon>
        <taxon>Psychidae</taxon>
        <taxon>Oiketicinae</taxon>
        <taxon>Eumeta</taxon>
    </lineage>
</organism>
<protein>
    <submittedName>
        <fullName evidence="2">Uncharacterized protein</fullName>
    </submittedName>
</protein>
<evidence type="ECO:0000256" key="1">
    <source>
        <dbReference type="SAM" id="MobiDB-lite"/>
    </source>
</evidence>
<evidence type="ECO:0000313" key="3">
    <source>
        <dbReference type="Proteomes" id="UP000299102"/>
    </source>
</evidence>
<sequence length="75" mass="8476">MLAPHRSANRSMRYGKSTARATPQSSSRITVAIAGEFVCGRSWRRAESAVRWRSFRCVIANRKDEANNLRRAHSA</sequence>
<accession>A0A4C1THM4</accession>
<name>A0A4C1THM4_EUMVA</name>